<dbReference type="HAMAP" id="MF_00009">
    <property type="entry name" value="Endoribonucl_YbeY"/>
    <property type="match status" value="1"/>
</dbReference>
<evidence type="ECO:0000313" key="9">
    <source>
        <dbReference type="EMBL" id="CAD8588628.1"/>
    </source>
</evidence>
<organism evidence="9">
    <name type="scientific">Ostreococcus mediterraneus</name>
    <dbReference type="NCBI Taxonomy" id="1486918"/>
    <lineage>
        <taxon>Eukaryota</taxon>
        <taxon>Viridiplantae</taxon>
        <taxon>Chlorophyta</taxon>
        <taxon>Mamiellophyceae</taxon>
        <taxon>Mamiellales</taxon>
        <taxon>Bathycoccaceae</taxon>
        <taxon>Ostreococcus</taxon>
    </lineage>
</organism>
<evidence type="ECO:0000256" key="1">
    <source>
        <dbReference type="ARBA" id="ARBA00001947"/>
    </source>
</evidence>
<reference evidence="9" key="1">
    <citation type="submission" date="2021-01" db="EMBL/GenBank/DDBJ databases">
        <authorList>
            <person name="Corre E."/>
            <person name="Pelletier E."/>
            <person name="Niang G."/>
            <person name="Scheremetjew M."/>
            <person name="Finn R."/>
            <person name="Kale V."/>
            <person name="Holt S."/>
            <person name="Cochrane G."/>
            <person name="Meng A."/>
            <person name="Brown T."/>
            <person name="Cohen L."/>
        </authorList>
    </citation>
    <scope>NUCLEOTIDE SEQUENCE</scope>
    <source>
        <strain evidence="9">Clade-D-RCC2572</strain>
    </source>
</reference>
<dbReference type="SUPFAM" id="SSF56784">
    <property type="entry name" value="HAD-like"/>
    <property type="match status" value="1"/>
</dbReference>
<name>A0A7S0KPN1_9CHLO</name>
<dbReference type="GO" id="GO:0004519">
    <property type="term" value="F:endonuclease activity"/>
    <property type="evidence" value="ECO:0007669"/>
    <property type="project" value="UniProtKB-KW"/>
</dbReference>
<evidence type="ECO:0000256" key="2">
    <source>
        <dbReference type="ARBA" id="ARBA00010875"/>
    </source>
</evidence>
<evidence type="ECO:0000256" key="3">
    <source>
        <dbReference type="ARBA" id="ARBA00022722"/>
    </source>
</evidence>
<comment type="similarity">
    <text evidence="2">Belongs to the endoribonuclease YbeY family.</text>
</comment>
<evidence type="ECO:0000256" key="6">
    <source>
        <dbReference type="ARBA" id="ARBA00022801"/>
    </source>
</evidence>
<dbReference type="PANTHER" id="PTHR46986">
    <property type="entry name" value="ENDORIBONUCLEASE YBEY, CHLOROPLASTIC"/>
    <property type="match status" value="1"/>
</dbReference>
<dbReference type="InterPro" id="IPR023214">
    <property type="entry name" value="HAD_sf"/>
</dbReference>
<proteinExistence type="inferred from homology"/>
<protein>
    <submittedName>
        <fullName evidence="9">Uncharacterized protein</fullName>
    </submittedName>
</protein>
<dbReference type="SUPFAM" id="SSF55486">
    <property type="entry name" value="Metalloproteases ('zincins'), catalytic domain"/>
    <property type="match status" value="1"/>
</dbReference>
<evidence type="ECO:0000256" key="4">
    <source>
        <dbReference type="ARBA" id="ARBA00022723"/>
    </source>
</evidence>
<dbReference type="PANTHER" id="PTHR46986:SF1">
    <property type="entry name" value="ENDORIBONUCLEASE YBEY, CHLOROPLASTIC"/>
    <property type="match status" value="1"/>
</dbReference>
<keyword evidence="6" id="KW-0378">Hydrolase</keyword>
<evidence type="ECO:0000256" key="5">
    <source>
        <dbReference type="ARBA" id="ARBA00022759"/>
    </source>
</evidence>
<keyword evidence="5" id="KW-0255">Endonuclease</keyword>
<evidence type="ECO:0000256" key="8">
    <source>
        <dbReference type="SAM" id="MobiDB-lite"/>
    </source>
</evidence>
<gene>
    <name evidence="9" type="ORF">OMED0929_LOCUS7067</name>
</gene>
<feature type="compositionally biased region" description="Low complexity" evidence="8">
    <location>
        <begin position="21"/>
        <end position="32"/>
    </location>
</feature>
<dbReference type="EMBL" id="HBEW01008379">
    <property type="protein sequence ID" value="CAD8588628.1"/>
    <property type="molecule type" value="Transcribed_RNA"/>
</dbReference>
<keyword evidence="4" id="KW-0479">Metal-binding</keyword>
<dbReference type="GO" id="GO:0046872">
    <property type="term" value="F:metal ion binding"/>
    <property type="evidence" value="ECO:0007669"/>
    <property type="project" value="UniProtKB-KW"/>
</dbReference>
<keyword evidence="7" id="KW-0862">Zinc</keyword>
<dbReference type="InterPro" id="IPR023091">
    <property type="entry name" value="MetalPrtase_cat_dom_sf_prd"/>
</dbReference>
<feature type="compositionally biased region" description="Acidic residues" evidence="8">
    <location>
        <begin position="36"/>
        <end position="52"/>
    </location>
</feature>
<sequence length="539" mass="57178">MTWTRGGERVRGGRYAFVRVSSSSSSLSSSVSSRDEGEDDDDEGYDDEDDEAGESFYVGDVECVCDVMVMDEEDDADDVNSASPSRGGGGVDVRALRREVEEDARAMIRLLLSASSTPGMKRMRAALPRSMSHLELSVALCSDEYIRSLNAGFRSKDSATDVLSFPAESFGPMAVLGDVVVSVDTASRQAEEVGHSLRDECRVLLVHGTLHLLGLDHELSEADAEVMAAAEQEVLSALGWKVTGLTRRASGDADGVDVSIQRRVLVVDLDGTLLNGKSVITPRTADALRRALASGVEVVVATGKARPAAIRAAATAGLSGSRGIVGNETPGVFLQGLEVYGRGGALVYEASMSQDVTRDAFIMMQDVVHKGLALTAFCGDTCATLASSSLLDELHHTFHEPVSEVVPSVDDLLATRGVRKLLLMGPSKASIDGVRSIWEAAFKGRAEVTQAVPTMLEILPLGNDKSRGVMKLLHSMNVNPQMDVCAVGDGENDAEMLRVVGCGVAMSNASEKTKAVADHVLEASNDEDGVAEAIDRFVL</sequence>
<dbReference type="PROSITE" id="PS01228">
    <property type="entry name" value="COF_1"/>
    <property type="match status" value="1"/>
</dbReference>
<keyword evidence="3" id="KW-0540">Nuclease</keyword>
<evidence type="ECO:0000256" key="7">
    <source>
        <dbReference type="ARBA" id="ARBA00022833"/>
    </source>
</evidence>
<dbReference type="InterPro" id="IPR002036">
    <property type="entry name" value="YbeY"/>
</dbReference>
<dbReference type="GO" id="GO:0004222">
    <property type="term" value="F:metalloendopeptidase activity"/>
    <property type="evidence" value="ECO:0007669"/>
    <property type="project" value="InterPro"/>
</dbReference>
<dbReference type="Pfam" id="PF08282">
    <property type="entry name" value="Hydrolase_3"/>
    <property type="match status" value="1"/>
</dbReference>
<dbReference type="Pfam" id="PF02130">
    <property type="entry name" value="YbeY"/>
    <property type="match status" value="1"/>
</dbReference>
<dbReference type="Gene3D" id="3.30.1240.10">
    <property type="match status" value="1"/>
</dbReference>
<dbReference type="PROSITE" id="PS01229">
    <property type="entry name" value="COF_2"/>
    <property type="match status" value="1"/>
</dbReference>
<dbReference type="AlphaFoldDB" id="A0A7S0KPN1"/>
<dbReference type="NCBIfam" id="TIGR00043">
    <property type="entry name" value="rRNA maturation RNase YbeY"/>
    <property type="match status" value="1"/>
</dbReference>
<dbReference type="Gene3D" id="3.40.50.1000">
    <property type="entry name" value="HAD superfamily/HAD-like"/>
    <property type="match status" value="1"/>
</dbReference>
<dbReference type="GO" id="GO:0006364">
    <property type="term" value="P:rRNA processing"/>
    <property type="evidence" value="ECO:0007669"/>
    <property type="project" value="InterPro"/>
</dbReference>
<dbReference type="PRINTS" id="PR00119">
    <property type="entry name" value="CATATPASE"/>
</dbReference>
<dbReference type="InterPro" id="IPR036412">
    <property type="entry name" value="HAD-like_sf"/>
</dbReference>
<dbReference type="Gene3D" id="3.40.390.30">
    <property type="entry name" value="Metalloproteases ('zincins'), catalytic domain"/>
    <property type="match status" value="1"/>
</dbReference>
<comment type="cofactor">
    <cofactor evidence="1">
        <name>Zn(2+)</name>
        <dbReference type="ChEBI" id="CHEBI:29105"/>
    </cofactor>
</comment>
<feature type="region of interest" description="Disordered" evidence="8">
    <location>
        <begin position="20"/>
        <end position="52"/>
    </location>
</feature>
<accession>A0A7S0KPN1</accession>